<name>A0A133U7Z0_9EURY</name>
<evidence type="ECO:0000256" key="2">
    <source>
        <dbReference type="ARBA" id="ARBA00022643"/>
    </source>
</evidence>
<dbReference type="CDD" id="cd02062">
    <property type="entry name" value="Nitro_FMN_reductase"/>
    <property type="match status" value="1"/>
</dbReference>
<keyword evidence="6" id="KW-1185">Reference proteome</keyword>
<evidence type="ECO:0000313" key="5">
    <source>
        <dbReference type="EMBL" id="KXA90277.1"/>
    </source>
</evidence>
<dbReference type="InterPro" id="IPR000415">
    <property type="entry name" value="Nitroreductase-like"/>
</dbReference>
<dbReference type="SUPFAM" id="SSF55469">
    <property type="entry name" value="FMN-dependent nitroreductase-like"/>
    <property type="match status" value="1"/>
</dbReference>
<dbReference type="GO" id="GO:0016491">
    <property type="term" value="F:oxidoreductase activity"/>
    <property type="evidence" value="ECO:0007669"/>
    <property type="project" value="UniProtKB-KW"/>
</dbReference>
<dbReference type="InterPro" id="IPR050627">
    <property type="entry name" value="Nitroreductase/BluB"/>
</dbReference>
<evidence type="ECO:0000256" key="3">
    <source>
        <dbReference type="ARBA" id="ARBA00023002"/>
    </source>
</evidence>
<dbReference type="AlphaFoldDB" id="A0A133U7Z0"/>
<keyword evidence="2" id="KW-0288">FMN</keyword>
<proteinExistence type="predicted"/>
<feature type="domain" description="Nitroreductase" evidence="4">
    <location>
        <begin position="15"/>
        <end position="176"/>
    </location>
</feature>
<evidence type="ECO:0000256" key="1">
    <source>
        <dbReference type="ARBA" id="ARBA00022630"/>
    </source>
</evidence>
<keyword evidence="1" id="KW-0285">Flavoprotein</keyword>
<evidence type="ECO:0000313" key="6">
    <source>
        <dbReference type="Proteomes" id="UP000070184"/>
    </source>
</evidence>
<keyword evidence="3" id="KW-0560">Oxidoreductase</keyword>
<reference evidence="5 6" key="1">
    <citation type="journal article" date="2016" name="Sci. Rep.">
        <title>Metabolic traits of an uncultured archaeal lineage -MSBL1- from brine pools of the Red Sea.</title>
        <authorList>
            <person name="Mwirichia R."/>
            <person name="Alam I."/>
            <person name="Rashid M."/>
            <person name="Vinu M."/>
            <person name="Ba-Alawi W."/>
            <person name="Anthony Kamau A."/>
            <person name="Kamanda Ngugi D."/>
            <person name="Goker M."/>
            <person name="Klenk H.P."/>
            <person name="Bajic V."/>
            <person name="Stingl U."/>
        </authorList>
    </citation>
    <scope>NUCLEOTIDE SEQUENCE [LARGE SCALE GENOMIC DNA]</scope>
    <source>
        <strain evidence="5">SCGC-AAA259B11</strain>
    </source>
</reference>
<dbReference type="Gene3D" id="3.40.109.10">
    <property type="entry name" value="NADH Oxidase"/>
    <property type="match status" value="1"/>
</dbReference>
<gene>
    <name evidence="5" type="ORF">AKJ61_01020</name>
</gene>
<accession>A0A133U7Z0</accession>
<dbReference type="Pfam" id="PF00881">
    <property type="entry name" value="Nitroreductase"/>
    <property type="match status" value="1"/>
</dbReference>
<evidence type="ECO:0000259" key="4">
    <source>
        <dbReference type="Pfam" id="PF00881"/>
    </source>
</evidence>
<dbReference type="PANTHER" id="PTHR23026:SF90">
    <property type="entry name" value="IODOTYROSINE DEIODINASE 1"/>
    <property type="match status" value="1"/>
</dbReference>
<organism evidence="5 6">
    <name type="scientific">candidate division MSBL1 archaeon SCGC-AAA259B11</name>
    <dbReference type="NCBI Taxonomy" id="1698260"/>
    <lineage>
        <taxon>Archaea</taxon>
        <taxon>Methanobacteriati</taxon>
        <taxon>Methanobacteriota</taxon>
        <taxon>candidate division MSBL1</taxon>
    </lineage>
</organism>
<dbReference type="Proteomes" id="UP000070184">
    <property type="component" value="Unassembled WGS sequence"/>
</dbReference>
<dbReference type="PANTHER" id="PTHR23026">
    <property type="entry name" value="NADPH NITROREDUCTASE"/>
    <property type="match status" value="1"/>
</dbReference>
<sequence length="230" mass="26189">MEIDALLKLMDSQFTSRKFETTPVPEENLEKIFKAARSAPSGANTQPWEFIVIKNSGKKERIAEILVEAQKNARKQDKEFPHGKKSNLYERIVEPPVLIVVCADTRFKKAYPKVGDREGNLNVSMGVVIQNMMLAAKAMGLSLSWNTVDSLSRRDLQNLLNVPDYLRIIEVLQLGYPAKSKPPSYRREIGEFVHEEELDTGKLRKNDEIKDLISSRKTPNIYSGIEENKK</sequence>
<dbReference type="EMBL" id="LHXK01000008">
    <property type="protein sequence ID" value="KXA90277.1"/>
    <property type="molecule type" value="Genomic_DNA"/>
</dbReference>
<protein>
    <recommendedName>
        <fullName evidence="4">Nitroreductase domain-containing protein</fullName>
    </recommendedName>
</protein>
<comment type="caution">
    <text evidence="5">The sequence shown here is derived from an EMBL/GenBank/DDBJ whole genome shotgun (WGS) entry which is preliminary data.</text>
</comment>
<dbReference type="InterPro" id="IPR029479">
    <property type="entry name" value="Nitroreductase"/>
</dbReference>